<dbReference type="PROSITE" id="PS50090">
    <property type="entry name" value="MYB_LIKE"/>
    <property type="match status" value="1"/>
</dbReference>
<evidence type="ECO:0000313" key="14">
    <source>
        <dbReference type="Proteomes" id="UP001165082"/>
    </source>
</evidence>
<evidence type="ECO:0000256" key="3">
    <source>
        <dbReference type="ARBA" id="ARBA00022806"/>
    </source>
</evidence>
<dbReference type="Gene3D" id="1.10.10.60">
    <property type="entry name" value="Homeodomain-like"/>
    <property type="match status" value="1"/>
</dbReference>
<dbReference type="SUPFAM" id="SSF52540">
    <property type="entry name" value="P-loop containing nucleoside triphosphate hydrolases"/>
    <property type="match status" value="1"/>
</dbReference>
<feature type="region of interest" description="Disordered" evidence="9">
    <location>
        <begin position="1043"/>
        <end position="1062"/>
    </location>
</feature>
<dbReference type="InterPro" id="IPR004179">
    <property type="entry name" value="Sec63-dom"/>
</dbReference>
<keyword evidence="5" id="KW-0469">Meiosis</keyword>
<protein>
    <recommendedName>
        <fullName evidence="7">DNA 3'-5' helicase</fullName>
        <ecNumber evidence="7">5.6.2.4</ecNumber>
    </recommendedName>
</protein>
<keyword evidence="4" id="KW-0413">Isomerase</keyword>
<evidence type="ECO:0000256" key="5">
    <source>
        <dbReference type="ARBA" id="ARBA00023254"/>
    </source>
</evidence>
<comment type="caution">
    <text evidence="13">The sequence shown here is derived from an EMBL/GenBank/DDBJ whole genome shotgun (WGS) entry which is preliminary data.</text>
</comment>
<dbReference type="AlphaFoldDB" id="A0A9W7L5N8"/>
<dbReference type="GO" id="GO:0016787">
    <property type="term" value="F:hydrolase activity"/>
    <property type="evidence" value="ECO:0007669"/>
    <property type="project" value="UniProtKB-KW"/>
</dbReference>
<evidence type="ECO:0000259" key="10">
    <source>
        <dbReference type="PROSITE" id="PS50090"/>
    </source>
</evidence>
<dbReference type="PROSITE" id="PS51294">
    <property type="entry name" value="HTH_MYB"/>
    <property type="match status" value="1"/>
</dbReference>
<keyword evidence="14" id="KW-1185">Reference proteome</keyword>
<evidence type="ECO:0000256" key="4">
    <source>
        <dbReference type="ARBA" id="ARBA00023235"/>
    </source>
</evidence>
<evidence type="ECO:0000256" key="8">
    <source>
        <dbReference type="ARBA" id="ARBA00048988"/>
    </source>
</evidence>
<evidence type="ECO:0000256" key="6">
    <source>
        <dbReference type="ARBA" id="ARBA00034617"/>
    </source>
</evidence>
<feature type="compositionally biased region" description="Low complexity" evidence="9">
    <location>
        <begin position="901"/>
        <end position="913"/>
    </location>
</feature>
<reference evidence="13" key="1">
    <citation type="submission" date="2022-07" db="EMBL/GenBank/DDBJ databases">
        <title>Genome analysis of Parmales, a sister group of diatoms, reveals the evolutionary specialization of diatoms from phago-mixotrophs to photoautotrophs.</title>
        <authorList>
            <person name="Ban H."/>
            <person name="Sato S."/>
            <person name="Yoshikawa S."/>
            <person name="Kazumasa Y."/>
            <person name="Nakamura Y."/>
            <person name="Ichinomiya M."/>
            <person name="Saitoh K."/>
            <person name="Sato N."/>
            <person name="Blanc-Mathieu R."/>
            <person name="Endo H."/>
            <person name="Kuwata A."/>
            <person name="Ogata H."/>
        </authorList>
    </citation>
    <scope>NUCLEOTIDE SEQUENCE</scope>
</reference>
<evidence type="ECO:0000256" key="1">
    <source>
        <dbReference type="ARBA" id="ARBA00010140"/>
    </source>
</evidence>
<dbReference type="SMART" id="SM00717">
    <property type="entry name" value="SANT"/>
    <property type="match status" value="1"/>
</dbReference>
<dbReference type="Proteomes" id="UP001165082">
    <property type="component" value="Unassembled WGS sequence"/>
</dbReference>
<dbReference type="Gene3D" id="3.40.50.300">
    <property type="entry name" value="P-loop containing nucleotide triphosphate hydrolases"/>
    <property type="match status" value="2"/>
</dbReference>
<dbReference type="Pfam" id="PF00271">
    <property type="entry name" value="Helicase_C"/>
    <property type="match status" value="1"/>
</dbReference>
<dbReference type="Gene3D" id="1.10.3380.10">
    <property type="entry name" value="Sec63 N-terminal domain-like domain"/>
    <property type="match status" value="1"/>
</dbReference>
<keyword evidence="2" id="KW-0378">Hydrolase</keyword>
<feature type="domain" description="HTH myb-type" evidence="12">
    <location>
        <begin position="683"/>
        <end position="742"/>
    </location>
</feature>
<dbReference type="InterPro" id="IPR052247">
    <property type="entry name" value="Meiotic_Crossover_Helicase"/>
</dbReference>
<evidence type="ECO:0000256" key="9">
    <source>
        <dbReference type="SAM" id="MobiDB-lite"/>
    </source>
</evidence>
<dbReference type="Pfam" id="PF02889">
    <property type="entry name" value="Sec63"/>
    <property type="match status" value="1"/>
</dbReference>
<dbReference type="SUPFAM" id="SSF158702">
    <property type="entry name" value="Sec63 N-terminal domain-like"/>
    <property type="match status" value="1"/>
</dbReference>
<comment type="similarity">
    <text evidence="1">Belongs to the helicase family. SKI2 subfamily.</text>
</comment>
<keyword evidence="3" id="KW-0067">ATP-binding</keyword>
<dbReference type="InterPro" id="IPR001650">
    <property type="entry name" value="Helicase_C-like"/>
</dbReference>
<evidence type="ECO:0000259" key="11">
    <source>
        <dbReference type="PROSITE" id="PS51194"/>
    </source>
</evidence>
<feature type="compositionally biased region" description="Polar residues" evidence="9">
    <location>
        <begin position="751"/>
        <end position="762"/>
    </location>
</feature>
<dbReference type="InterPro" id="IPR027417">
    <property type="entry name" value="P-loop_NTPase"/>
</dbReference>
<dbReference type="InterPro" id="IPR009057">
    <property type="entry name" value="Homeodomain-like_sf"/>
</dbReference>
<dbReference type="PANTHER" id="PTHR47835:SF3">
    <property type="entry name" value="HELICASE FOR MEIOSIS 1"/>
    <property type="match status" value="1"/>
</dbReference>
<dbReference type="Gene3D" id="1.10.150.20">
    <property type="entry name" value="5' to 3' exonuclease, C-terminal subdomain"/>
    <property type="match status" value="1"/>
</dbReference>
<feature type="region of interest" description="Disordered" evidence="9">
    <location>
        <begin position="901"/>
        <end position="949"/>
    </location>
</feature>
<dbReference type="InterPro" id="IPR057842">
    <property type="entry name" value="WH_MER3"/>
</dbReference>
<keyword evidence="3" id="KW-0547">Nucleotide-binding</keyword>
<dbReference type="SUPFAM" id="SSF46689">
    <property type="entry name" value="Homeodomain-like"/>
    <property type="match status" value="1"/>
</dbReference>
<feature type="domain" description="Myb-like" evidence="10">
    <location>
        <begin position="683"/>
        <end position="738"/>
    </location>
</feature>
<dbReference type="InterPro" id="IPR017930">
    <property type="entry name" value="Myb_dom"/>
</dbReference>
<dbReference type="CDD" id="cd11660">
    <property type="entry name" value="SANT_TRF"/>
    <property type="match status" value="1"/>
</dbReference>
<evidence type="ECO:0000256" key="7">
    <source>
        <dbReference type="ARBA" id="ARBA00034808"/>
    </source>
</evidence>
<dbReference type="GO" id="GO:0043138">
    <property type="term" value="F:3'-5' DNA helicase activity"/>
    <property type="evidence" value="ECO:0007669"/>
    <property type="project" value="UniProtKB-EC"/>
</dbReference>
<dbReference type="OrthoDB" id="5575at2759"/>
<comment type="catalytic activity">
    <reaction evidence="8">
        <text>ATP + H2O = ADP + phosphate + H(+)</text>
        <dbReference type="Rhea" id="RHEA:13065"/>
        <dbReference type="ChEBI" id="CHEBI:15377"/>
        <dbReference type="ChEBI" id="CHEBI:15378"/>
        <dbReference type="ChEBI" id="CHEBI:30616"/>
        <dbReference type="ChEBI" id="CHEBI:43474"/>
        <dbReference type="ChEBI" id="CHEBI:456216"/>
        <dbReference type="EC" id="5.6.2.4"/>
    </reaction>
</comment>
<dbReference type="Gene3D" id="1.10.10.10">
    <property type="entry name" value="Winged helix-like DNA-binding domain superfamily/Winged helix DNA-binding domain"/>
    <property type="match status" value="1"/>
</dbReference>
<dbReference type="InterPro" id="IPR036388">
    <property type="entry name" value="WH-like_DNA-bd_sf"/>
</dbReference>
<keyword evidence="3" id="KW-0347">Helicase</keyword>
<dbReference type="GO" id="GO:0051321">
    <property type="term" value="P:meiotic cell cycle"/>
    <property type="evidence" value="ECO:0007669"/>
    <property type="project" value="UniProtKB-KW"/>
</dbReference>
<dbReference type="SMART" id="SM00973">
    <property type="entry name" value="Sec63"/>
    <property type="match status" value="1"/>
</dbReference>
<dbReference type="InterPro" id="IPR001005">
    <property type="entry name" value="SANT/Myb"/>
</dbReference>
<proteinExistence type="inferred from homology"/>
<dbReference type="Pfam" id="PF23445">
    <property type="entry name" value="WHD_SNRNP200"/>
    <property type="match status" value="1"/>
</dbReference>
<comment type="catalytic activity">
    <reaction evidence="6">
        <text>Couples ATP hydrolysis with the unwinding of duplex DNA by translocating in the 3'-5' direction.</text>
        <dbReference type="EC" id="5.6.2.4"/>
    </reaction>
</comment>
<feature type="domain" description="Helicase C-terminal" evidence="11">
    <location>
        <begin position="1"/>
        <end position="187"/>
    </location>
</feature>
<accession>A0A9W7L5N8</accession>
<organism evidence="13 14">
    <name type="scientific">Triparma retinervis</name>
    <dbReference type="NCBI Taxonomy" id="2557542"/>
    <lineage>
        <taxon>Eukaryota</taxon>
        <taxon>Sar</taxon>
        <taxon>Stramenopiles</taxon>
        <taxon>Ochrophyta</taxon>
        <taxon>Bolidophyceae</taxon>
        <taxon>Parmales</taxon>
        <taxon>Triparmaceae</taxon>
        <taxon>Triparma</taxon>
    </lineage>
</organism>
<feature type="region of interest" description="Disordered" evidence="9">
    <location>
        <begin position="744"/>
        <end position="767"/>
    </location>
</feature>
<dbReference type="PANTHER" id="PTHR47835">
    <property type="entry name" value="HFM1, ATP DEPENDENT DNA HELICASE HOMOLOG"/>
    <property type="match status" value="1"/>
</dbReference>
<dbReference type="EC" id="5.6.2.4" evidence="7"/>
<gene>
    <name evidence="13" type="ORF">TrRE_jg7817</name>
</gene>
<name>A0A9W7L5N8_9STRA</name>
<sequence length="1062" mass="116349">MKTVRRTVQEREVEGEQAKKLSASFMRMIAVSATLPNISDIGAFMCAPPSSTFCFGNSYRPVPLTTFSLFMKNLIKVLCATSTLAMGVNLPAHLVVIKGTRVWRGCHQDIDIATLTQMIGRAGRPGLDTSGMAVVMTDNRSKPIYESKIEGSEVVESMLRSTIIETLNAEISQYVIKDVPTALLWIKSTFYYIRVKIRPNFYDVEGTTNQEIEHYLRNMIMSSLEALAESRIIRLVNSLDIFPEDSSLVMAQNIVPFDSMKMFIELCPDSFGVADLLHVLSQCSELQVQLRRSEKKVLNEMHKNSKYRIKTDLAPSKFRVNVPSHKAFIMLQASISGHTCENYTMQAEMYRMVDYATRMLSAIQDYSVGSTLHGNIALESLLLKRSFDNSLWKGTDGMLNQLPGVGVKTTAKLIKQGIVSFGDVLEANLETLEKAAGRKSPFGDELKLAAARILSDSLSVRAEVNDVSGEVMCHVTNFDLGENVSSREGRSYFEKIKRKDVAVSKVKKSSYILAVFTDHPGGLLMWRTDLKEAGVHSVKLPKKWGKITVRLVSSFMGLDVQSEVDGGGSPFVTKLERDKKKGRGLANIFSPNKRMKVGAIKNDKGRAQAEGGNEEDGVVDANTDGVFDLDEIVPTGSVVVAASSATTKATTAAFKQAEPLSPSNYSMSTTVDERAEAFAAYDGKKQKRRPFSNEEEACISAGVERYGEGHWANIRDDYREVLVGRSCIDVEDKWRNMNNRVPPANIRNPYRNPQTSIDSFTTKKSHDDTVGWQSRTQMFESSLSSPSFRMGRGGGYAIPQSAMADCQADPAMMTTAKLNSVTPYANDVVTPSYRVGGQSKLRVTPVKSNDYVAQFEFDPNKAESFLDATLSGRQGDSGEEDRRLAYENAMFDETKRALSWGASRSSGASVTSSSGGGGSKMRNRTVAGSPVDGREIMGATSGGMMRKTPNPMQILRQKALEFDGGSVGIRGGDRGGMPRFSFSSSSGGGMMMGAGMIGVGIREEEGSLMMTPTPTNPYSAYSANSVVPRNPYSVGSVAQQQQMHSNEGQVRESGGSFEDAFF</sequence>
<dbReference type="EMBL" id="BRXZ01007683">
    <property type="protein sequence ID" value="GMI31895.1"/>
    <property type="molecule type" value="Genomic_DNA"/>
</dbReference>
<evidence type="ECO:0000259" key="12">
    <source>
        <dbReference type="PROSITE" id="PS51294"/>
    </source>
</evidence>
<evidence type="ECO:0000256" key="2">
    <source>
        <dbReference type="ARBA" id="ARBA00022801"/>
    </source>
</evidence>
<evidence type="ECO:0000313" key="13">
    <source>
        <dbReference type="EMBL" id="GMI31895.1"/>
    </source>
</evidence>
<dbReference type="SMART" id="SM00490">
    <property type="entry name" value="HELICc"/>
    <property type="match status" value="1"/>
</dbReference>
<dbReference type="PROSITE" id="PS51194">
    <property type="entry name" value="HELICASE_CTER"/>
    <property type="match status" value="1"/>
</dbReference>